<proteinExistence type="predicted"/>
<dbReference type="GeneID" id="14909964"/>
<dbReference type="EMBL" id="GL983325">
    <property type="protein sequence ID" value="EGR33777.1"/>
    <property type="molecule type" value="Genomic_DNA"/>
</dbReference>
<organism evidence="2 3">
    <name type="scientific">Ichthyophthirius multifiliis</name>
    <name type="common">White spot disease agent</name>
    <name type="synonym">Ich</name>
    <dbReference type="NCBI Taxonomy" id="5932"/>
    <lineage>
        <taxon>Eukaryota</taxon>
        <taxon>Sar</taxon>
        <taxon>Alveolata</taxon>
        <taxon>Ciliophora</taxon>
        <taxon>Intramacronucleata</taxon>
        <taxon>Oligohymenophorea</taxon>
        <taxon>Hymenostomatida</taxon>
        <taxon>Ophryoglenina</taxon>
        <taxon>Ichthyophthirius</taxon>
    </lineage>
</organism>
<accession>G0QLX8</accession>
<dbReference type="GO" id="GO:0031176">
    <property type="term" value="F:endo-1,4-beta-xylanase activity"/>
    <property type="evidence" value="ECO:0007669"/>
    <property type="project" value="UniProtKB-EC"/>
</dbReference>
<dbReference type="InterPro" id="IPR014044">
    <property type="entry name" value="CAP_dom"/>
</dbReference>
<dbReference type="InterPro" id="IPR035940">
    <property type="entry name" value="CAP_sf"/>
</dbReference>
<dbReference type="PANTHER" id="PTHR31157:SF1">
    <property type="entry name" value="SCP DOMAIN-CONTAINING PROTEIN"/>
    <property type="match status" value="1"/>
</dbReference>
<protein>
    <submittedName>
        <fullName evidence="2">Scp-like extracellular, putative</fullName>
        <ecNumber evidence="2">3.2.1.8</ecNumber>
    </submittedName>
</protein>
<evidence type="ECO:0000259" key="1">
    <source>
        <dbReference type="Pfam" id="PF00188"/>
    </source>
</evidence>
<keyword evidence="2" id="KW-0378">Hydrolase</keyword>
<feature type="domain" description="SCP" evidence="1">
    <location>
        <begin position="265"/>
        <end position="420"/>
    </location>
</feature>
<dbReference type="SUPFAM" id="SSF55797">
    <property type="entry name" value="PR-1-like"/>
    <property type="match status" value="1"/>
</dbReference>
<evidence type="ECO:0000313" key="2">
    <source>
        <dbReference type="EMBL" id="EGR33777.1"/>
    </source>
</evidence>
<dbReference type="EC" id="3.2.1.8" evidence="2"/>
<evidence type="ECO:0000313" key="3">
    <source>
        <dbReference type="Proteomes" id="UP000008983"/>
    </source>
</evidence>
<dbReference type="eggNOG" id="ENOG502S55K">
    <property type="taxonomic scope" value="Eukaryota"/>
</dbReference>
<dbReference type="Proteomes" id="UP000008983">
    <property type="component" value="Unassembled WGS sequence"/>
</dbReference>
<dbReference type="AlphaFoldDB" id="G0QLX8"/>
<dbReference type="OrthoDB" id="308255at2759"/>
<dbReference type="RefSeq" id="XP_004039001.1">
    <property type="nucleotide sequence ID" value="XM_004038953.1"/>
</dbReference>
<dbReference type="PANTHER" id="PTHR31157">
    <property type="entry name" value="SCP DOMAIN-CONTAINING PROTEIN"/>
    <property type="match status" value="1"/>
</dbReference>
<name>G0QLX8_ICHMU</name>
<dbReference type="Gene3D" id="3.40.33.10">
    <property type="entry name" value="CAP"/>
    <property type="match status" value="2"/>
</dbReference>
<dbReference type="Pfam" id="PF00188">
    <property type="entry name" value="CAP"/>
    <property type="match status" value="2"/>
</dbReference>
<dbReference type="OMA" id="VEAHIYI"/>
<keyword evidence="3" id="KW-1185">Reference proteome</keyword>
<keyword evidence="2" id="KW-0326">Glycosidase</keyword>
<feature type="domain" description="SCP" evidence="1">
    <location>
        <begin position="58"/>
        <end position="176"/>
    </location>
</feature>
<dbReference type="CDD" id="cd05379">
    <property type="entry name" value="CAP_bacterial"/>
    <property type="match status" value="2"/>
</dbReference>
<reference evidence="2 3" key="1">
    <citation type="submission" date="2011-07" db="EMBL/GenBank/DDBJ databases">
        <authorList>
            <person name="Coyne R."/>
            <person name="Brami D."/>
            <person name="Johnson J."/>
            <person name="Hostetler J."/>
            <person name="Hannick L."/>
            <person name="Clark T."/>
            <person name="Cassidy-Hanley D."/>
            <person name="Inman J."/>
        </authorList>
    </citation>
    <scope>NUCLEOTIDE SEQUENCE [LARGE SCALE GENOMIC DNA]</scope>
    <source>
        <strain evidence="2 3">G5</strain>
    </source>
</reference>
<sequence length="472" mass="54189">MNYLHQEVFQELNKLRQNPSSYIYHLEQMLSQFKGKILYRPGEDALETEEGLIPIYECLNILKSYKPLQPFEWDDNMYKACSDHANDIGSKGLIDHIGSDGSNFTDRLGRYGDWIGKVGEALVFGKKKAIDVVLTLLIDDGVPNRGHRNNILAQQYQKIGIASASHIEYQVCLVINYATEYTQHGGKLNGIILFDNTPKFNEEEENNNFSEQYNKVQTSTFQQNNNQTKQNENNVFKNINMLDSFNQQQEIPLDILSKQVYEELNKVRQNPLSYILYLENIIQYFDDLILNKPGETPVKTNEGKSAVIECIKFLKQQQKLQPFEYDQYLTIASQDHAIDIGLNNLVGNIGSNGFKMSQRIEKYGEWQGKIGENIEFGAKSAQEIISNLLIDDGVQSRGHRLNIFSYEFRKVGVGCAFHRQFQIDSEKPVGTVKTSTEKNIKEINGIKYVFEKKVYTLHNGTQKVTENQYILN</sequence>
<gene>
    <name evidence="2" type="ORF">IMG5_038390</name>
</gene>
<dbReference type="InParanoid" id="G0QLX8"/>